<dbReference type="RefSeq" id="WP_038073629.1">
    <property type="nucleotide sequence ID" value="NZ_JHEG04000001.1"/>
</dbReference>
<dbReference type="GO" id="GO:0004312">
    <property type="term" value="F:fatty acid synthase activity"/>
    <property type="evidence" value="ECO:0007669"/>
    <property type="project" value="TreeGrafter"/>
</dbReference>
<dbReference type="AlphaFoldDB" id="A0A0C1NBV7"/>
<dbReference type="Gene3D" id="3.40.50.720">
    <property type="entry name" value="NAD(P)-binding Rossmann-like Domain"/>
    <property type="match status" value="1"/>
</dbReference>
<reference evidence="5" key="1">
    <citation type="journal article" date="2015" name="Genome Announc.">
        <title>Draft Genome Sequence of Tolypothrix boutellei Strain VB521301.</title>
        <authorList>
            <person name="Chandrababunaidu M.M."/>
            <person name="Singh D."/>
            <person name="Sen D."/>
            <person name="Bhan S."/>
            <person name="Das S."/>
            <person name="Gupta A."/>
            <person name="Adhikary S.P."/>
            <person name="Tripathy S."/>
        </authorList>
    </citation>
    <scope>NUCLEOTIDE SEQUENCE</scope>
    <source>
        <strain evidence="5">VB521301</strain>
    </source>
</reference>
<dbReference type="GO" id="GO:0006633">
    <property type="term" value="P:fatty acid biosynthetic process"/>
    <property type="evidence" value="ECO:0007669"/>
    <property type="project" value="TreeGrafter"/>
</dbReference>
<dbReference type="SMART" id="SM00822">
    <property type="entry name" value="PKS_KR"/>
    <property type="match status" value="1"/>
</dbReference>
<dbReference type="InterPro" id="IPR049551">
    <property type="entry name" value="PKS_DH_C"/>
</dbReference>
<dbReference type="OrthoDB" id="9778690at2"/>
<dbReference type="CDD" id="cd08953">
    <property type="entry name" value="KR_2_SDR_x"/>
    <property type="match status" value="1"/>
</dbReference>
<dbReference type="EMBL" id="JHEG04000001">
    <property type="protein sequence ID" value="KAF3886063.1"/>
    <property type="molecule type" value="Genomic_DNA"/>
</dbReference>
<dbReference type="Pfam" id="PF08659">
    <property type="entry name" value="KR"/>
    <property type="match status" value="1"/>
</dbReference>
<organism evidence="5">
    <name type="scientific">Tolypothrix bouteillei VB521301</name>
    <dbReference type="NCBI Taxonomy" id="1479485"/>
    <lineage>
        <taxon>Bacteria</taxon>
        <taxon>Bacillati</taxon>
        <taxon>Cyanobacteriota</taxon>
        <taxon>Cyanophyceae</taxon>
        <taxon>Nostocales</taxon>
        <taxon>Tolypothrichaceae</taxon>
        <taxon>Tolypothrix</taxon>
    </lineage>
</organism>
<accession>A0A0C1NBV7</accession>
<dbReference type="SUPFAM" id="SSF51735">
    <property type="entry name" value="NAD(P)-binding Rossmann-fold domains"/>
    <property type="match status" value="1"/>
</dbReference>
<feature type="domain" description="PKS/mFAS DH" evidence="3">
    <location>
        <begin position="283"/>
        <end position="579"/>
    </location>
</feature>
<name>A0A0C1NBV7_9CYAN</name>
<dbReference type="PANTHER" id="PTHR43775:SF51">
    <property type="entry name" value="INACTIVE PHENOLPHTHIOCEROL SYNTHESIS POLYKETIDE SYNTHASE TYPE I PKS1-RELATED"/>
    <property type="match status" value="1"/>
</dbReference>
<keyword evidence="1" id="KW-0808">Transferase</keyword>
<feature type="active site" description="Proton donor; for dehydratase activity" evidence="2">
    <location>
        <position position="496"/>
    </location>
</feature>
<dbReference type="InterPro" id="IPR013968">
    <property type="entry name" value="PKS_KR"/>
</dbReference>
<reference evidence="4" key="2">
    <citation type="submission" date="2019-11" db="EMBL/GenBank/DDBJ databases">
        <title>Improved Assembly of Tolypothrix boutellei genome.</title>
        <authorList>
            <person name="Sarangi A.N."/>
            <person name="Mukherjee M."/>
            <person name="Ghosh S."/>
            <person name="Singh D."/>
            <person name="Das A."/>
            <person name="Kant S."/>
            <person name="Prusty A."/>
            <person name="Tripathy S."/>
        </authorList>
    </citation>
    <scope>NUCLEOTIDE SEQUENCE</scope>
    <source>
        <strain evidence="4">VB521301</strain>
    </source>
</reference>
<feature type="region of interest" description="C-terminal hotdog fold" evidence="2">
    <location>
        <begin position="429"/>
        <end position="579"/>
    </location>
</feature>
<evidence type="ECO:0000256" key="1">
    <source>
        <dbReference type="ARBA" id="ARBA00022679"/>
    </source>
</evidence>
<protein>
    <submittedName>
        <fullName evidence="5">Polyketide synthase</fullName>
    </submittedName>
    <submittedName>
        <fullName evidence="4">SDR family NAD(P)-dependent oxidoreductase</fullName>
    </submittedName>
</protein>
<comment type="caution">
    <text evidence="5">The sequence shown here is derived from an EMBL/GenBank/DDBJ whole genome shotgun (WGS) entry which is preliminary data.</text>
</comment>
<gene>
    <name evidence="5" type="ORF">DA73_0216025</name>
    <name evidence="4" type="ORF">DA73_0400011725</name>
</gene>
<dbReference type="InterPro" id="IPR036291">
    <property type="entry name" value="NAD(P)-bd_dom_sf"/>
</dbReference>
<dbReference type="Gene3D" id="3.10.129.110">
    <property type="entry name" value="Polyketide synthase dehydratase"/>
    <property type="match status" value="1"/>
</dbReference>
<dbReference type="Pfam" id="PF14765">
    <property type="entry name" value="PS-DH"/>
    <property type="match status" value="1"/>
</dbReference>
<sequence>MTATSTIQPSSVFLVSGGAKGITAKCVIKLAQHYSCKFILLGRSELLETEPDYARDCFEEPVLKKRIMEYLLSRGEKPTPMSVQKLYNQIASSREIKQTLETIKQAGGYAEYISADVTDNHALKEQLISVSEKIGSINGIIHGAGNLADKLIEKKTEQDFEKVYTAKVKGLENLLSCVKANQLEYLVLFSSVTGFYGNVGQTDYAIANEILNKSAHIVKQRYPECHVVAINWGGWDSGMVTPELKKEFARRGIDILSVEEGTQMLVNELHPANHDTAQVVIGSPLIPPPIPLKADLQTHRIRRKLSLENNAFLLDHVIASKAVLPATCAVSWMVDSCEQLYPGYRFFSNTDFKVYKGINFHETLANEYILDLQEISKTESQEIILQAKIWSQSPNGKPIFHFSIDRVQLVRELPIRPTYESLNLTEDNIITMTGKDFYQAKTASFFPLFHGESFQELRRVLNISPEKITTECIWREIPLQQQGQFPVGWVNPYSIDLSTHPLWIWMQHFHQEICLPASQQKYEQYTRIPCNTPFYVSCEVTSKTATSVVANFIVHDEQGNICSRLLGGKGTIIPTQSLRAGS</sequence>
<dbReference type="Proteomes" id="UP000029738">
    <property type="component" value="Unassembled WGS sequence"/>
</dbReference>
<dbReference type="InterPro" id="IPR057326">
    <property type="entry name" value="KR_dom"/>
</dbReference>
<evidence type="ECO:0000256" key="2">
    <source>
        <dbReference type="PROSITE-ProRule" id="PRU01363"/>
    </source>
</evidence>
<keyword evidence="6" id="KW-1185">Reference proteome</keyword>
<dbReference type="InterPro" id="IPR050091">
    <property type="entry name" value="PKS_NRPS_Biosynth_Enz"/>
</dbReference>
<dbReference type="PANTHER" id="PTHR43775">
    <property type="entry name" value="FATTY ACID SYNTHASE"/>
    <property type="match status" value="1"/>
</dbReference>
<dbReference type="EMBL" id="JHEG02000048">
    <property type="protein sequence ID" value="KIE10141.1"/>
    <property type="molecule type" value="Genomic_DNA"/>
</dbReference>
<dbReference type="PROSITE" id="PS52019">
    <property type="entry name" value="PKS_MFAS_DH"/>
    <property type="match status" value="1"/>
</dbReference>
<dbReference type="STRING" id="1479485.DA73_0216025"/>
<proteinExistence type="predicted"/>
<evidence type="ECO:0000259" key="3">
    <source>
        <dbReference type="PROSITE" id="PS52019"/>
    </source>
</evidence>
<dbReference type="InterPro" id="IPR049900">
    <property type="entry name" value="PKS_mFAS_DH"/>
</dbReference>
<feature type="active site" description="Proton acceptor; for dehydratase activity" evidence="2">
    <location>
        <position position="316"/>
    </location>
</feature>
<evidence type="ECO:0000313" key="5">
    <source>
        <dbReference type="EMBL" id="KIE10141.1"/>
    </source>
</evidence>
<dbReference type="InterPro" id="IPR042104">
    <property type="entry name" value="PKS_dehydratase_sf"/>
</dbReference>
<evidence type="ECO:0000313" key="6">
    <source>
        <dbReference type="Proteomes" id="UP000029738"/>
    </source>
</evidence>
<feature type="region of interest" description="N-terminal hotdog fold" evidence="2">
    <location>
        <begin position="283"/>
        <end position="405"/>
    </location>
</feature>
<evidence type="ECO:0000313" key="4">
    <source>
        <dbReference type="EMBL" id="KAF3886063.1"/>
    </source>
</evidence>